<dbReference type="Pfam" id="PF25613">
    <property type="entry name" value="DUF7941"/>
    <property type="match status" value="1"/>
</dbReference>
<gene>
    <name evidence="1" type="ORF">BZT14_00935</name>
</gene>
<evidence type="ECO:0000313" key="1">
    <source>
        <dbReference type="EMBL" id="EBW9188225.1"/>
    </source>
</evidence>
<organism evidence="1">
    <name type="scientific">Salmonella enteritidis</name>
    <dbReference type="NCBI Taxonomy" id="149539"/>
    <lineage>
        <taxon>Bacteria</taxon>
        <taxon>Pseudomonadati</taxon>
        <taxon>Pseudomonadota</taxon>
        <taxon>Gammaproteobacteria</taxon>
        <taxon>Enterobacterales</taxon>
        <taxon>Enterobacteriaceae</taxon>
        <taxon>Salmonella</taxon>
    </lineage>
</organism>
<sequence length="496" mass="53654">MLFYSKESALLVYDQVNRDNPDLVVKLTPAIAALTSGPTSVTLNQRNTKAVFTGYPGTGVQGNVTVYYDRINLATLFNFVPTVAIKDTVLTVRDALPAINDALGLTLVASDLQSPDASLPKPSASPQTLKLNISGNCPAFTGSLTIRYTVPSGAIYPDSGPGPKTLLQGNTIAGYFGTTRTAELFTHSQLLNATISAGALPPVHSGAEGWYKFFYQGRVIYFPISPVAGSISWNTLYTNGLVYGTDDNGKYPAATPVNQGRIISFTGADNKRFYFRVRLPSAGKDPYVSGTPTAAELAGSEFEMFNFLYNGTWDKPINSYWTLFCLLKDTLKTNVAYHRMATLSGASWTNLEKSSSAGNYYWFPVLELVDKSTVTLGLEDIHGAVDYSLQPCSVSAENTFSLKPLVLGNPDTTDFEPVVVTSENSFALHPPALMLPKTVDFQPVAVTAENSFALHPPALMLPKTVDFQPIAATAEMYTPPDKTTLTTLNDEMDGFK</sequence>
<accession>A0A5W4PS94</accession>
<dbReference type="EMBL" id="AAHJPS010000001">
    <property type="protein sequence ID" value="EBW9188225.1"/>
    <property type="molecule type" value="Genomic_DNA"/>
</dbReference>
<protein>
    <recommendedName>
        <fullName evidence="2">Virion structural protein</fullName>
    </recommendedName>
</protein>
<dbReference type="InterPro" id="IPR057701">
    <property type="entry name" value="DUF7941"/>
</dbReference>
<proteinExistence type="predicted"/>
<reference evidence="1" key="1">
    <citation type="submission" date="2018-08" db="EMBL/GenBank/DDBJ databases">
        <authorList>
            <person name="Ashton P.M."/>
            <person name="Dallman T."/>
            <person name="Nair S."/>
            <person name="De Pinna E."/>
            <person name="Peters T."/>
            <person name="Grant K."/>
        </authorList>
    </citation>
    <scope>NUCLEOTIDE SEQUENCE</scope>
    <source>
        <strain evidence="1">126847</strain>
    </source>
</reference>
<dbReference type="AlphaFoldDB" id="A0A5W4PS94"/>
<evidence type="ECO:0008006" key="2">
    <source>
        <dbReference type="Google" id="ProtNLM"/>
    </source>
</evidence>
<name>A0A5W4PS94_SALEN</name>
<comment type="caution">
    <text evidence="1">The sequence shown here is derived from an EMBL/GenBank/DDBJ whole genome shotgun (WGS) entry which is preliminary data.</text>
</comment>